<dbReference type="AlphaFoldDB" id="A0A5K4F8Q5"/>
<keyword evidence="1" id="KW-1133">Transmembrane helix</keyword>
<dbReference type="WBParaSite" id="Smp_328590.1">
    <property type="protein sequence ID" value="Smp_328590.1"/>
    <property type="gene ID" value="Smp_328590"/>
</dbReference>
<proteinExistence type="predicted"/>
<organism evidence="2 3">
    <name type="scientific">Schistosoma mansoni</name>
    <name type="common">Blood fluke</name>
    <dbReference type="NCBI Taxonomy" id="6183"/>
    <lineage>
        <taxon>Eukaryota</taxon>
        <taxon>Metazoa</taxon>
        <taxon>Spiralia</taxon>
        <taxon>Lophotrochozoa</taxon>
        <taxon>Platyhelminthes</taxon>
        <taxon>Trematoda</taxon>
        <taxon>Digenea</taxon>
        <taxon>Strigeidida</taxon>
        <taxon>Schistosomatoidea</taxon>
        <taxon>Schistosomatidae</taxon>
        <taxon>Schistosoma</taxon>
    </lineage>
</organism>
<dbReference type="Proteomes" id="UP000008854">
    <property type="component" value="Unassembled WGS sequence"/>
</dbReference>
<keyword evidence="1" id="KW-0812">Transmembrane</keyword>
<feature type="transmembrane region" description="Helical" evidence="1">
    <location>
        <begin position="26"/>
        <end position="51"/>
    </location>
</feature>
<protein>
    <submittedName>
        <fullName evidence="3">Ovule protein</fullName>
    </submittedName>
</protein>
<accession>A0A5K4F8Q5</accession>
<evidence type="ECO:0000313" key="2">
    <source>
        <dbReference type="Proteomes" id="UP000008854"/>
    </source>
</evidence>
<keyword evidence="1" id="KW-0472">Membrane</keyword>
<reference evidence="3" key="2">
    <citation type="submission" date="2019-11" db="UniProtKB">
        <authorList>
            <consortium name="WormBaseParasite"/>
        </authorList>
    </citation>
    <scope>IDENTIFICATION</scope>
    <source>
        <strain evidence="3">Puerto Rican</strain>
    </source>
</reference>
<keyword evidence="2" id="KW-1185">Reference proteome</keyword>
<name>A0A5K4F8Q5_SCHMA</name>
<dbReference type="InParanoid" id="A0A5K4F8Q5"/>
<reference evidence="2" key="1">
    <citation type="journal article" date="2012" name="PLoS Negl. Trop. Dis.">
        <title>A systematically improved high quality genome and transcriptome of the human blood fluke Schistosoma mansoni.</title>
        <authorList>
            <person name="Protasio A.V."/>
            <person name="Tsai I.J."/>
            <person name="Babbage A."/>
            <person name="Nichol S."/>
            <person name="Hunt M."/>
            <person name="Aslett M.A."/>
            <person name="De Silva N."/>
            <person name="Velarde G.S."/>
            <person name="Anderson T.J."/>
            <person name="Clark R.C."/>
            <person name="Davidson C."/>
            <person name="Dillon G.P."/>
            <person name="Holroyd N.E."/>
            <person name="LoVerde P.T."/>
            <person name="Lloyd C."/>
            <person name="McQuillan J."/>
            <person name="Oliveira G."/>
            <person name="Otto T.D."/>
            <person name="Parker-Manuel S.J."/>
            <person name="Quail M.A."/>
            <person name="Wilson R.A."/>
            <person name="Zerlotini A."/>
            <person name="Dunne D.W."/>
            <person name="Berriman M."/>
        </authorList>
    </citation>
    <scope>NUCLEOTIDE SEQUENCE [LARGE SCALE GENOMIC DNA]</scope>
    <source>
        <strain evidence="2">Puerto Rican</strain>
    </source>
</reference>
<sequence length="79" mass="9339">MHLYHIFKSVCFAYFVLNPSSTSHTIYHLFAIFIVLFAAAFTSTVFLNHFLCMLQPYIRLLDTAFHHILKVCVFCLFRF</sequence>
<evidence type="ECO:0000313" key="3">
    <source>
        <dbReference type="WBParaSite" id="Smp_328590.1"/>
    </source>
</evidence>
<evidence type="ECO:0000256" key="1">
    <source>
        <dbReference type="SAM" id="Phobius"/>
    </source>
</evidence>